<comment type="caution">
    <text evidence="3">The sequence shown here is derived from an EMBL/GenBank/DDBJ whole genome shotgun (WGS) entry which is preliminary data.</text>
</comment>
<organism evidence="3 4">
    <name type="scientific">Oculimacula yallundae</name>
    <dbReference type="NCBI Taxonomy" id="86028"/>
    <lineage>
        <taxon>Eukaryota</taxon>
        <taxon>Fungi</taxon>
        <taxon>Dikarya</taxon>
        <taxon>Ascomycota</taxon>
        <taxon>Pezizomycotina</taxon>
        <taxon>Leotiomycetes</taxon>
        <taxon>Helotiales</taxon>
        <taxon>Ploettnerulaceae</taxon>
        <taxon>Oculimacula</taxon>
    </lineage>
</organism>
<dbReference type="PANTHER" id="PTHR10622">
    <property type="entry name" value="HET DOMAIN-CONTAINING PROTEIN"/>
    <property type="match status" value="1"/>
</dbReference>
<sequence>MRLINTKTLQIESFPCFNRPEIPPYAILSHRWGADEVSLQEMQLPSASLTSKLGYLKMLKCCELAASFGFEHVWIDTCCIDKSSSSELTETINSMFNYYRDAEVCYAYMVDVPSNEDPAAIGSKFRSSSWFTRGWTLQELLAPKSVVFYGNDWTEIGMISSLEELIGEITLIAPRALENYEKYRHKFSIAQKMAWASSRETERLEDAAYCLLGLFGVNMPLIYGEGRNAFRRLQLELLKESDDQTIFAWRAQRPESVAGFGQRRGLLAYSPVAFSGAHNVVRRLSNDHNVQSKYSMTNVGLEIRLPLINSEQYHEENLSVGGVFLAVLQCSSVGDSYIGKFWPTFKDDNFLGIYLHLLNDGLYERVYTNTVEYIGRKLVAESAVERKIYVTQTLISPLRQLAYSQHIHVLQRRVRPSRDPSTATLKDHALVNWMLAGEEVKFKVGAGMTTSNNGIALLFTYDTAQSACGIFVGMGHQGFYYNIVPDMASEHFDSLAAGLWKKGAVDIKAHCDRILIALKGEQILHFAVRPGFVDGMRARLVEVSVEGEFCLNQIVDGLGILQ</sequence>
<dbReference type="PANTHER" id="PTHR10622:SF10">
    <property type="entry name" value="HET DOMAIN-CONTAINING PROTEIN"/>
    <property type="match status" value="1"/>
</dbReference>
<name>A0ABR4CVG6_9HELO</name>
<evidence type="ECO:0000259" key="2">
    <source>
        <dbReference type="Pfam" id="PF26640"/>
    </source>
</evidence>
<dbReference type="Pfam" id="PF06985">
    <property type="entry name" value="HET"/>
    <property type="match status" value="1"/>
</dbReference>
<evidence type="ECO:0000259" key="1">
    <source>
        <dbReference type="Pfam" id="PF06985"/>
    </source>
</evidence>
<accession>A0ABR4CVG6</accession>
<dbReference type="EMBL" id="JAZHXI010000003">
    <property type="protein sequence ID" value="KAL2073069.1"/>
    <property type="molecule type" value="Genomic_DNA"/>
</dbReference>
<dbReference type="Pfam" id="PF26640">
    <property type="entry name" value="DUF8212"/>
    <property type="match status" value="1"/>
</dbReference>
<dbReference type="Proteomes" id="UP001595075">
    <property type="component" value="Unassembled WGS sequence"/>
</dbReference>
<proteinExistence type="predicted"/>
<keyword evidence="4" id="KW-1185">Reference proteome</keyword>
<gene>
    <name evidence="3" type="ORF">VTL71DRAFT_10393</name>
</gene>
<protein>
    <recommendedName>
        <fullName evidence="5">Heterokaryon incompatibility domain-containing protein</fullName>
    </recommendedName>
</protein>
<dbReference type="InterPro" id="IPR058525">
    <property type="entry name" value="DUF8212"/>
</dbReference>
<evidence type="ECO:0000313" key="3">
    <source>
        <dbReference type="EMBL" id="KAL2073069.1"/>
    </source>
</evidence>
<evidence type="ECO:0008006" key="5">
    <source>
        <dbReference type="Google" id="ProtNLM"/>
    </source>
</evidence>
<evidence type="ECO:0000313" key="4">
    <source>
        <dbReference type="Proteomes" id="UP001595075"/>
    </source>
</evidence>
<dbReference type="InterPro" id="IPR010730">
    <property type="entry name" value="HET"/>
</dbReference>
<reference evidence="3 4" key="1">
    <citation type="journal article" date="2024" name="Commun. Biol.">
        <title>Comparative genomic analysis of thermophilic fungi reveals convergent evolutionary adaptations and gene losses.</title>
        <authorList>
            <person name="Steindorff A.S."/>
            <person name="Aguilar-Pontes M.V."/>
            <person name="Robinson A.J."/>
            <person name="Andreopoulos B."/>
            <person name="LaButti K."/>
            <person name="Kuo A."/>
            <person name="Mondo S."/>
            <person name="Riley R."/>
            <person name="Otillar R."/>
            <person name="Haridas S."/>
            <person name="Lipzen A."/>
            <person name="Grimwood J."/>
            <person name="Schmutz J."/>
            <person name="Clum A."/>
            <person name="Reid I.D."/>
            <person name="Moisan M.C."/>
            <person name="Butler G."/>
            <person name="Nguyen T.T.M."/>
            <person name="Dewar K."/>
            <person name="Conant G."/>
            <person name="Drula E."/>
            <person name="Henrissat B."/>
            <person name="Hansel C."/>
            <person name="Singer S."/>
            <person name="Hutchinson M.I."/>
            <person name="de Vries R.P."/>
            <person name="Natvig D.O."/>
            <person name="Powell A.J."/>
            <person name="Tsang A."/>
            <person name="Grigoriev I.V."/>
        </authorList>
    </citation>
    <scope>NUCLEOTIDE SEQUENCE [LARGE SCALE GENOMIC DNA]</scope>
    <source>
        <strain evidence="3 4">CBS 494.80</strain>
    </source>
</reference>
<feature type="domain" description="Heterokaryon incompatibility" evidence="1">
    <location>
        <begin position="25"/>
        <end position="112"/>
    </location>
</feature>
<feature type="domain" description="DUF8212" evidence="2">
    <location>
        <begin position="228"/>
        <end position="331"/>
    </location>
</feature>